<dbReference type="PROSITE" id="PS51725">
    <property type="entry name" value="ABM"/>
    <property type="match status" value="1"/>
</dbReference>
<feature type="domain" description="ABM" evidence="1">
    <location>
        <begin position="8"/>
        <end position="96"/>
    </location>
</feature>
<dbReference type="KEGG" id="abas:ACPOL_0597"/>
<protein>
    <recommendedName>
        <fullName evidence="1">ABM domain-containing protein</fullName>
    </recommendedName>
</protein>
<dbReference type="Gene3D" id="3.30.70.100">
    <property type="match status" value="1"/>
</dbReference>
<name>A0A2Z5FT10_9BACT</name>
<accession>A0A2Z5FT10</accession>
<evidence type="ECO:0000313" key="3">
    <source>
        <dbReference type="Proteomes" id="UP000253606"/>
    </source>
</evidence>
<dbReference type="InterPro" id="IPR011008">
    <property type="entry name" value="Dimeric_a/b-barrel"/>
</dbReference>
<dbReference type="InterPro" id="IPR007138">
    <property type="entry name" value="ABM_dom"/>
</dbReference>
<sequence length="106" mass="11899">MNKSKEATTLLYLVQAKREKEIETRDLLLSLVTASRYEPGNIAYETYEITNRPGMFAVHSIWISDEALDAHHATELVQRAMAAFSDLADGEFSSGLHFLAKVRPPC</sequence>
<gene>
    <name evidence="2" type="ORF">ACPOL_0597</name>
</gene>
<evidence type="ECO:0000313" key="2">
    <source>
        <dbReference type="EMBL" id="AXC09968.1"/>
    </source>
</evidence>
<reference evidence="2 3" key="1">
    <citation type="journal article" date="2018" name="Front. Microbiol.">
        <title>Hydrolytic Capabilities as a Key to Environmental Success: Chitinolytic and Cellulolytic Acidobacteria From Acidic Sub-arctic Soils and Boreal Peatlands.</title>
        <authorList>
            <person name="Belova S.E."/>
            <person name="Ravin N.V."/>
            <person name="Pankratov T.A."/>
            <person name="Rakitin A.L."/>
            <person name="Ivanova A.A."/>
            <person name="Beletsky A.V."/>
            <person name="Mardanov A.V."/>
            <person name="Sinninghe Damste J.S."/>
            <person name="Dedysh S.N."/>
        </authorList>
    </citation>
    <scope>NUCLEOTIDE SEQUENCE [LARGE SCALE GENOMIC DNA]</scope>
    <source>
        <strain evidence="2 3">SBC82</strain>
    </source>
</reference>
<dbReference type="EMBL" id="CP030840">
    <property type="protein sequence ID" value="AXC09968.1"/>
    <property type="molecule type" value="Genomic_DNA"/>
</dbReference>
<dbReference type="RefSeq" id="WP_114205697.1">
    <property type="nucleotide sequence ID" value="NZ_CP030840.1"/>
</dbReference>
<dbReference type="SUPFAM" id="SSF54909">
    <property type="entry name" value="Dimeric alpha+beta barrel"/>
    <property type="match status" value="1"/>
</dbReference>
<dbReference type="Proteomes" id="UP000253606">
    <property type="component" value="Chromosome"/>
</dbReference>
<dbReference type="AlphaFoldDB" id="A0A2Z5FT10"/>
<organism evidence="2 3">
    <name type="scientific">Acidisarcina polymorpha</name>
    <dbReference type="NCBI Taxonomy" id="2211140"/>
    <lineage>
        <taxon>Bacteria</taxon>
        <taxon>Pseudomonadati</taxon>
        <taxon>Acidobacteriota</taxon>
        <taxon>Terriglobia</taxon>
        <taxon>Terriglobales</taxon>
        <taxon>Acidobacteriaceae</taxon>
        <taxon>Acidisarcina</taxon>
    </lineage>
</organism>
<dbReference type="Pfam" id="PF03992">
    <property type="entry name" value="ABM"/>
    <property type="match status" value="1"/>
</dbReference>
<keyword evidence="3" id="KW-1185">Reference proteome</keyword>
<proteinExistence type="predicted"/>
<evidence type="ECO:0000259" key="1">
    <source>
        <dbReference type="PROSITE" id="PS51725"/>
    </source>
</evidence>
<dbReference type="OrthoDB" id="9806189at2"/>